<accession>A0ABX7YMA8</accession>
<protein>
    <submittedName>
        <fullName evidence="3">Competence protein CoiA</fullName>
    </submittedName>
</protein>
<sequence length="313" mass="36588">MLVAMNEKKQIINLLENTAPQGSFCCPGCGGAVRLKKRKIMRPHFAHISLKDCAYYSENESDQHLMLKSSLYSWLNAHDEVELEKCLPDLGQVADLLVNHRLALEVQCSSLSISRLQARTKSYQEAGVQVLWLLGKELWLGKRLTKLQEQFLSFSYNMGFYLWELDDKKNELRLHYLIHQDLRGRLQYVTKRFPFHQGRLLTILRSPYAQQRPASFEGRQDRTIASYIARQLKYRNPYWMQLQAVAYAQGENLLSKSVTDFYPQIRLPQSEHGFAQIHQDLAPVYQAFEDFYQQQKNKDQQVLVPPSVYLNRK</sequence>
<reference evidence="3 4" key="1">
    <citation type="submission" date="2021-04" db="EMBL/GenBank/DDBJ databases">
        <title>Complete genome sequence of a novel Streptococcus species.</title>
        <authorList>
            <person name="Teng J.L.L."/>
        </authorList>
    </citation>
    <scope>NUCLEOTIDE SEQUENCE [LARGE SCALE GENOMIC DNA]</scope>
    <source>
        <strain evidence="3 4">HKU75</strain>
    </source>
</reference>
<gene>
    <name evidence="3" type="ORF">INT76_02795</name>
</gene>
<dbReference type="PIRSF" id="PIRSF007487">
    <property type="entry name" value="Competence-induced_CoiA_bac"/>
    <property type="match status" value="1"/>
</dbReference>
<name>A0ABX7YMA8_9STRE</name>
<proteinExistence type="predicted"/>
<evidence type="ECO:0000313" key="4">
    <source>
        <dbReference type="Proteomes" id="UP000677616"/>
    </source>
</evidence>
<dbReference type="InterPro" id="IPR010330">
    <property type="entry name" value="CoiA_nuc"/>
</dbReference>
<feature type="domain" description="Competence protein CoiA nuclease-like" evidence="1">
    <location>
        <begin position="60"/>
        <end position="182"/>
    </location>
</feature>
<dbReference type="Pfam" id="PF06054">
    <property type="entry name" value="CoiA_nuc"/>
    <property type="match status" value="1"/>
</dbReference>
<evidence type="ECO:0000259" key="2">
    <source>
        <dbReference type="Pfam" id="PF25164"/>
    </source>
</evidence>
<dbReference type="Proteomes" id="UP000677616">
    <property type="component" value="Chromosome"/>
</dbReference>
<evidence type="ECO:0000259" key="1">
    <source>
        <dbReference type="Pfam" id="PF06054"/>
    </source>
</evidence>
<dbReference type="InterPro" id="IPR057253">
    <property type="entry name" value="CoiA-like_N"/>
</dbReference>
<dbReference type="InterPro" id="IPR021176">
    <property type="entry name" value="Competence-induced_CoiA"/>
</dbReference>
<dbReference type="RefSeq" id="WP_212571959.1">
    <property type="nucleotide sequence ID" value="NZ_CP073084.1"/>
</dbReference>
<organism evidence="3 4">
    <name type="scientific">Streptococcus oriscaviae</name>
    <dbReference type="NCBI Taxonomy" id="2781599"/>
    <lineage>
        <taxon>Bacteria</taxon>
        <taxon>Bacillati</taxon>
        <taxon>Bacillota</taxon>
        <taxon>Bacilli</taxon>
        <taxon>Lactobacillales</taxon>
        <taxon>Streptococcaceae</taxon>
        <taxon>Streptococcus</taxon>
    </lineage>
</organism>
<keyword evidence="4" id="KW-1185">Reference proteome</keyword>
<evidence type="ECO:0000313" key="3">
    <source>
        <dbReference type="EMBL" id="QUE54830.1"/>
    </source>
</evidence>
<dbReference type="EMBL" id="CP073084">
    <property type="protein sequence ID" value="QUE54830.1"/>
    <property type="molecule type" value="Genomic_DNA"/>
</dbReference>
<feature type="domain" description="Competence protein CoiA-like N-terminal" evidence="2">
    <location>
        <begin position="16"/>
        <end position="55"/>
    </location>
</feature>
<dbReference type="Pfam" id="PF25164">
    <property type="entry name" value="CoiA_N"/>
    <property type="match status" value="1"/>
</dbReference>